<proteinExistence type="predicted"/>
<sequence length="68" mass="8109">MSDIVENLQKKEPTFKAHHQKTMQDKRKRLIARTEFHQFCFDTLLSVTVFQTLMTYTVERNLIPVGRI</sequence>
<feature type="region of interest" description="Disordered" evidence="1">
    <location>
        <begin position="1"/>
        <end position="20"/>
    </location>
</feature>
<protein>
    <submittedName>
        <fullName evidence="2">Uncharacterized protein</fullName>
    </submittedName>
</protein>
<evidence type="ECO:0000256" key="1">
    <source>
        <dbReference type="SAM" id="MobiDB-lite"/>
    </source>
</evidence>
<dbReference type="EMBL" id="AXDC01000014">
    <property type="protein sequence ID" value="ERM92150.1"/>
    <property type="molecule type" value="Genomic_DNA"/>
</dbReference>
<dbReference type="AlphaFoldDB" id="U5CGT8"/>
<gene>
    <name evidence="2" type="ORF">O163_06630</name>
</gene>
<comment type="caution">
    <text evidence="2">The sequence shown here is derived from an EMBL/GenBank/DDBJ whole genome shotgun (WGS) entry which is preliminary data.</text>
</comment>
<accession>U5CGT8</accession>
<evidence type="ECO:0000313" key="3">
    <source>
        <dbReference type="Proteomes" id="UP000016856"/>
    </source>
</evidence>
<evidence type="ECO:0000313" key="2">
    <source>
        <dbReference type="EMBL" id="ERM92150.1"/>
    </source>
</evidence>
<organism evidence="2 3">
    <name type="scientific">Caldanaerobacter subterraneus subsp. yonseiensis KB-1</name>
    <dbReference type="NCBI Taxonomy" id="1388761"/>
    <lineage>
        <taxon>Bacteria</taxon>
        <taxon>Bacillati</taxon>
        <taxon>Bacillota</taxon>
        <taxon>Clostridia</taxon>
        <taxon>Thermoanaerobacterales</taxon>
        <taxon>Thermoanaerobacteraceae</taxon>
        <taxon>Caldanaerobacter</taxon>
    </lineage>
</organism>
<reference evidence="2 3" key="1">
    <citation type="journal article" date="2013" name="Genome Announc.">
        <title>Draft Genome Sequence of an Anaerobic and Extremophilic Bacterium, Caldanaerobacter yonseiensis, Isolated from a Geothermal Hot Stream.</title>
        <authorList>
            <person name="Lee S.J."/>
            <person name="Lee Y.J."/>
            <person name="Park G.S."/>
            <person name="Kim B.C."/>
            <person name="Lee S.J."/>
            <person name="Shin J.H."/>
            <person name="Lee D.W."/>
        </authorList>
    </citation>
    <scope>NUCLEOTIDE SEQUENCE [LARGE SCALE GENOMIC DNA]</scope>
    <source>
        <strain evidence="2 3">KB-1</strain>
    </source>
</reference>
<name>U5CGT8_CALSX</name>
<dbReference type="Proteomes" id="UP000016856">
    <property type="component" value="Unassembled WGS sequence"/>
</dbReference>